<comment type="caution">
    <text evidence="2">The sequence shown here is derived from an EMBL/GenBank/DDBJ whole genome shotgun (WGS) entry which is preliminary data.</text>
</comment>
<gene>
    <name evidence="2" type="ORF">QJS10_CPA06g02474</name>
</gene>
<evidence type="ECO:0000313" key="3">
    <source>
        <dbReference type="Proteomes" id="UP001180020"/>
    </source>
</evidence>
<dbReference type="InterPro" id="IPR016040">
    <property type="entry name" value="NAD(P)-bd_dom"/>
</dbReference>
<dbReference type="FunFam" id="3.40.50.720:FF:000435">
    <property type="entry name" value="NAD(P)-binding Rossmann-fold superfamily protein"/>
    <property type="match status" value="1"/>
</dbReference>
<evidence type="ECO:0000313" key="2">
    <source>
        <dbReference type="EMBL" id="KAK1315379.1"/>
    </source>
</evidence>
<dbReference type="AlphaFoldDB" id="A0AAV9EPM7"/>
<proteinExistence type="predicted"/>
<feature type="domain" description="NAD(P)-binding" evidence="1">
    <location>
        <begin position="73"/>
        <end position="236"/>
    </location>
</feature>
<dbReference type="Proteomes" id="UP001180020">
    <property type="component" value="Unassembled WGS sequence"/>
</dbReference>
<dbReference type="Pfam" id="PF13460">
    <property type="entry name" value="NAD_binding_10"/>
    <property type="match status" value="1"/>
</dbReference>
<dbReference type="SUPFAM" id="SSF51735">
    <property type="entry name" value="NAD(P)-binding Rossmann-fold domains"/>
    <property type="match status" value="1"/>
</dbReference>
<sequence>MASSLSSSTLSKFSFNYTPRESQLSIHSKNPSHHIRFRCSSKKKTSFTDQILDYIEEEEEVRDAVLVTNGDSEIGQMVILSLIVKRTRIKALVKDKRAAVEAFGNYVEPIAGDISNKSFVTKALRGVRSIICPSNEGFLSDIGNMKGICHIVLLSQLAAYRGSRGLQALVNSKARNLAERDEAVVIASGIPYTIIQAGLLKDTPGGKQGCSFEEGAAAEGSLSKEDAAFICVAALDVVPQNGFIFEVVNGDETVSDWKERIATLVKVAEQSQ</sequence>
<organism evidence="2 3">
    <name type="scientific">Acorus calamus</name>
    <name type="common">Sweet flag</name>
    <dbReference type="NCBI Taxonomy" id="4465"/>
    <lineage>
        <taxon>Eukaryota</taxon>
        <taxon>Viridiplantae</taxon>
        <taxon>Streptophyta</taxon>
        <taxon>Embryophyta</taxon>
        <taxon>Tracheophyta</taxon>
        <taxon>Spermatophyta</taxon>
        <taxon>Magnoliopsida</taxon>
        <taxon>Liliopsida</taxon>
        <taxon>Acoraceae</taxon>
        <taxon>Acorus</taxon>
    </lineage>
</organism>
<evidence type="ECO:0000259" key="1">
    <source>
        <dbReference type="Pfam" id="PF13460"/>
    </source>
</evidence>
<name>A0AAV9EPM7_ACOCL</name>
<dbReference type="PANTHER" id="PTHR47869:SF2">
    <property type="entry name" value="OS03G0410700 PROTEIN"/>
    <property type="match status" value="1"/>
</dbReference>
<dbReference type="InterPro" id="IPR036291">
    <property type="entry name" value="NAD(P)-bd_dom_sf"/>
</dbReference>
<accession>A0AAV9EPM7</accession>
<protein>
    <recommendedName>
        <fullName evidence="1">NAD(P)-binding domain-containing protein</fullName>
    </recommendedName>
</protein>
<dbReference type="EMBL" id="JAUJYO010000006">
    <property type="protein sequence ID" value="KAK1315379.1"/>
    <property type="molecule type" value="Genomic_DNA"/>
</dbReference>
<reference evidence="2" key="2">
    <citation type="submission" date="2023-06" db="EMBL/GenBank/DDBJ databases">
        <authorList>
            <person name="Ma L."/>
            <person name="Liu K.-W."/>
            <person name="Li Z."/>
            <person name="Hsiao Y.-Y."/>
            <person name="Qi Y."/>
            <person name="Fu T."/>
            <person name="Tang G."/>
            <person name="Zhang D."/>
            <person name="Sun W.-H."/>
            <person name="Liu D.-K."/>
            <person name="Li Y."/>
            <person name="Chen G.-Z."/>
            <person name="Liu X.-D."/>
            <person name="Liao X.-Y."/>
            <person name="Jiang Y.-T."/>
            <person name="Yu X."/>
            <person name="Hao Y."/>
            <person name="Huang J."/>
            <person name="Zhao X.-W."/>
            <person name="Ke S."/>
            <person name="Chen Y.-Y."/>
            <person name="Wu W.-L."/>
            <person name="Hsu J.-L."/>
            <person name="Lin Y.-F."/>
            <person name="Huang M.-D."/>
            <person name="Li C.-Y."/>
            <person name="Huang L."/>
            <person name="Wang Z.-W."/>
            <person name="Zhao X."/>
            <person name="Zhong W.-Y."/>
            <person name="Peng D.-H."/>
            <person name="Ahmad S."/>
            <person name="Lan S."/>
            <person name="Zhang J.-S."/>
            <person name="Tsai W.-C."/>
            <person name="Van De Peer Y."/>
            <person name="Liu Z.-J."/>
        </authorList>
    </citation>
    <scope>NUCLEOTIDE SEQUENCE</scope>
    <source>
        <strain evidence="2">CP</strain>
        <tissue evidence="2">Leaves</tissue>
    </source>
</reference>
<dbReference type="GO" id="GO:0009507">
    <property type="term" value="C:chloroplast"/>
    <property type="evidence" value="ECO:0007669"/>
    <property type="project" value="TreeGrafter"/>
</dbReference>
<dbReference type="PANTHER" id="PTHR47869">
    <property type="entry name" value="OS03G0410700 PROTEIN"/>
    <property type="match status" value="1"/>
</dbReference>
<dbReference type="Gene3D" id="3.40.50.720">
    <property type="entry name" value="NAD(P)-binding Rossmann-like Domain"/>
    <property type="match status" value="1"/>
</dbReference>
<keyword evidence="3" id="KW-1185">Reference proteome</keyword>
<reference evidence="2" key="1">
    <citation type="journal article" date="2023" name="Nat. Commun.">
        <title>Diploid and tetraploid genomes of Acorus and the evolution of monocots.</title>
        <authorList>
            <person name="Ma L."/>
            <person name="Liu K.W."/>
            <person name="Li Z."/>
            <person name="Hsiao Y.Y."/>
            <person name="Qi Y."/>
            <person name="Fu T."/>
            <person name="Tang G.D."/>
            <person name="Zhang D."/>
            <person name="Sun W.H."/>
            <person name="Liu D.K."/>
            <person name="Li Y."/>
            <person name="Chen G.Z."/>
            <person name="Liu X.D."/>
            <person name="Liao X.Y."/>
            <person name="Jiang Y.T."/>
            <person name="Yu X."/>
            <person name="Hao Y."/>
            <person name="Huang J."/>
            <person name="Zhao X.W."/>
            <person name="Ke S."/>
            <person name="Chen Y.Y."/>
            <person name="Wu W.L."/>
            <person name="Hsu J.L."/>
            <person name="Lin Y.F."/>
            <person name="Huang M.D."/>
            <person name="Li C.Y."/>
            <person name="Huang L."/>
            <person name="Wang Z.W."/>
            <person name="Zhao X."/>
            <person name="Zhong W.Y."/>
            <person name="Peng D.H."/>
            <person name="Ahmad S."/>
            <person name="Lan S."/>
            <person name="Zhang J.S."/>
            <person name="Tsai W.C."/>
            <person name="Van de Peer Y."/>
            <person name="Liu Z.J."/>
        </authorList>
    </citation>
    <scope>NUCLEOTIDE SEQUENCE</scope>
    <source>
        <strain evidence="2">CP</strain>
    </source>
</reference>